<feature type="transmembrane region" description="Helical" evidence="7">
    <location>
        <begin position="186"/>
        <end position="206"/>
    </location>
</feature>
<feature type="transmembrane region" description="Helical" evidence="7">
    <location>
        <begin position="348"/>
        <end position="370"/>
    </location>
</feature>
<sequence>MSQDVKYDVHDMPKPGLLLGLSFQHLFAMFGATVLVPILVGIDPAVALFSSGLGTLAHLTVTKYKIPAYMGSSFAYIAAMQMLMKTDGIGAVAQGAITGGLVYFIVALIVKFAGNAWIDKVLPPVVVGPIIMVIGLSLAGTAVSDVMNKTLTNGEKVYDLTYFIIGMVTLLAVILFNIYGKKIVGIIPVLLGLIVGYIFSLILGIVTGQEIVSFAKVGEASWFHLPPMSLPFLDYDVKFYPSAILTMAPIAFVTMTEHFGHVMVLNSLTGKDFFKDPGLDKTLTGDGLAQIIAGFFGAPPVTSYGENIGVMALNKIYSVYVIAGAAVLAIVMSFVGKVSALLQSIPSPVLGGISIALFGVIASSGLKILIEAQTNFDNKKNLLIASVILVSGIGGLTLQLSGLQISGVALSTILGIVLYLVLPEPKDSAR</sequence>
<comment type="subcellular location">
    <subcellularLocation>
        <location evidence="1">Membrane</location>
        <topology evidence="1">Multi-pass membrane protein</topology>
    </subcellularLocation>
</comment>
<reference evidence="8 9" key="1">
    <citation type="submission" date="2020-05" db="EMBL/GenBank/DDBJ databases">
        <title>FDA dAtabase for Regulatory Grade micrObial Sequences (FDA-ARGOS): Supporting development and validation of Infectious Disease Dx tests.</title>
        <authorList>
            <person name="Bojja K."/>
            <person name="Kessler A."/>
            <person name="Tallon L."/>
            <person name="Sadzewicz L."/>
            <person name="Zhao X."/>
            <person name="Vavikolanu K."/>
            <person name="Mehta A."/>
            <person name="Aluvathingal J."/>
            <person name="Nadendla S."/>
            <person name="Myers T."/>
            <person name="Yan Y."/>
            <person name="Sichtig H."/>
        </authorList>
    </citation>
    <scope>NUCLEOTIDE SEQUENCE [LARGE SCALE GENOMIC DNA]</scope>
    <source>
        <strain evidence="8 9">FDAARGOS_770</strain>
    </source>
</reference>
<feature type="transmembrane region" description="Helical" evidence="7">
    <location>
        <begin position="160"/>
        <end position="179"/>
    </location>
</feature>
<dbReference type="AlphaFoldDB" id="A0A859EPN5"/>
<dbReference type="PANTHER" id="PTHR42810">
    <property type="entry name" value="PURINE PERMEASE C1399.01C-RELATED"/>
    <property type="match status" value="1"/>
</dbReference>
<gene>
    <name evidence="8" type="ORF">FOC72_03885</name>
</gene>
<dbReference type="InterPro" id="IPR006043">
    <property type="entry name" value="NCS2"/>
</dbReference>
<evidence type="ECO:0000256" key="3">
    <source>
        <dbReference type="ARBA" id="ARBA00022448"/>
    </source>
</evidence>
<feature type="transmembrane region" description="Helical" evidence="7">
    <location>
        <begin position="66"/>
        <end position="83"/>
    </location>
</feature>
<keyword evidence="6 7" id="KW-0472">Membrane</keyword>
<keyword evidence="3" id="KW-0813">Transport</keyword>
<dbReference type="InterPro" id="IPR006042">
    <property type="entry name" value="Xan_ur_permease"/>
</dbReference>
<feature type="transmembrane region" description="Helical" evidence="7">
    <location>
        <begin position="239"/>
        <end position="256"/>
    </location>
</feature>
<name>A0A859EPN5_STRSA</name>
<feature type="transmembrane region" description="Helical" evidence="7">
    <location>
        <begin position="317"/>
        <end position="336"/>
    </location>
</feature>
<keyword evidence="4 7" id="KW-0812">Transmembrane</keyword>
<feature type="transmembrane region" description="Helical" evidence="7">
    <location>
        <begin position="121"/>
        <end position="140"/>
    </location>
</feature>
<feature type="transmembrane region" description="Helical" evidence="7">
    <location>
        <begin position="26"/>
        <end position="54"/>
    </location>
</feature>
<evidence type="ECO:0000313" key="9">
    <source>
        <dbReference type="Proteomes" id="UP000509459"/>
    </source>
</evidence>
<dbReference type="PANTHER" id="PTHR42810:SF2">
    <property type="entry name" value="PURINE PERMEASE C1399.01C-RELATED"/>
    <property type="match status" value="1"/>
</dbReference>
<feature type="transmembrane region" description="Helical" evidence="7">
    <location>
        <begin position="382"/>
        <end position="399"/>
    </location>
</feature>
<evidence type="ECO:0000256" key="1">
    <source>
        <dbReference type="ARBA" id="ARBA00004141"/>
    </source>
</evidence>
<organism evidence="8 9">
    <name type="scientific">Streptococcus sanguinis</name>
    <dbReference type="NCBI Taxonomy" id="1305"/>
    <lineage>
        <taxon>Bacteria</taxon>
        <taxon>Bacillati</taxon>
        <taxon>Bacillota</taxon>
        <taxon>Bacilli</taxon>
        <taxon>Lactobacillales</taxon>
        <taxon>Streptococcaceae</taxon>
        <taxon>Streptococcus</taxon>
    </lineage>
</organism>
<accession>A0A859EPN5</accession>
<feature type="transmembrane region" description="Helical" evidence="7">
    <location>
        <begin position="89"/>
        <end position="109"/>
    </location>
</feature>
<evidence type="ECO:0000256" key="5">
    <source>
        <dbReference type="ARBA" id="ARBA00022989"/>
    </source>
</evidence>
<feature type="transmembrane region" description="Helical" evidence="7">
    <location>
        <begin position="405"/>
        <end position="422"/>
    </location>
</feature>
<proteinExistence type="inferred from homology"/>
<dbReference type="Proteomes" id="UP000509459">
    <property type="component" value="Chromosome"/>
</dbReference>
<evidence type="ECO:0000256" key="2">
    <source>
        <dbReference type="ARBA" id="ARBA00008821"/>
    </source>
</evidence>
<dbReference type="RefSeq" id="WP_002895273.1">
    <property type="nucleotide sequence ID" value="NZ_CP054570.1"/>
</dbReference>
<comment type="similarity">
    <text evidence="2">Belongs to the nucleobase:cation symporter-2 (NCS2) (TC 2.A.40) family.</text>
</comment>
<keyword evidence="5 7" id="KW-1133">Transmembrane helix</keyword>
<protein>
    <submittedName>
        <fullName evidence="8">Uracil permease</fullName>
    </submittedName>
</protein>
<dbReference type="PROSITE" id="PS01116">
    <property type="entry name" value="XANTH_URACIL_PERMASE"/>
    <property type="match status" value="1"/>
</dbReference>
<dbReference type="Pfam" id="PF00860">
    <property type="entry name" value="Xan_ur_permease"/>
    <property type="match status" value="1"/>
</dbReference>
<evidence type="ECO:0000313" key="8">
    <source>
        <dbReference type="EMBL" id="QKQ43706.1"/>
    </source>
</evidence>
<dbReference type="NCBIfam" id="TIGR00801">
    <property type="entry name" value="ncs2"/>
    <property type="match status" value="1"/>
</dbReference>
<evidence type="ECO:0000256" key="7">
    <source>
        <dbReference type="SAM" id="Phobius"/>
    </source>
</evidence>
<dbReference type="EMBL" id="CP054570">
    <property type="protein sequence ID" value="QKQ43706.1"/>
    <property type="molecule type" value="Genomic_DNA"/>
</dbReference>
<evidence type="ECO:0000256" key="4">
    <source>
        <dbReference type="ARBA" id="ARBA00022692"/>
    </source>
</evidence>
<evidence type="ECO:0000256" key="6">
    <source>
        <dbReference type="ARBA" id="ARBA00023136"/>
    </source>
</evidence>
<dbReference type="GO" id="GO:0005886">
    <property type="term" value="C:plasma membrane"/>
    <property type="evidence" value="ECO:0007669"/>
    <property type="project" value="UniProtKB-ARBA"/>
</dbReference>
<dbReference type="GO" id="GO:0042907">
    <property type="term" value="F:xanthine transmembrane transporter activity"/>
    <property type="evidence" value="ECO:0007669"/>
    <property type="project" value="TreeGrafter"/>
</dbReference>